<evidence type="ECO:0000313" key="2">
    <source>
        <dbReference type="Proteomes" id="UP001430455"/>
    </source>
</evidence>
<sequence>MMTRELESDDEFVATIDYVTKNSIGSVNYHGNQISIGPVNCEKGREVQVRYLGRHESLGRDVGFALCLDEDILGPEYDKWVRKVMDALLPDRPPEVGEVTYAEIKEIQERNLGVAILGGERIQLGPVYAQEGDLVRIVGVTNTCAEVRDNKARGENYATRFKILSKQTTELPVDIGDEITTVIAEGDENALIGYVGDAPIKFPGHGAEIGQKIDGRVTGFEGDRLVGEITETYDEVGRIDESTHWARMQWLQNAGFDEEPFREFAVEFIGGDPQNLPASDERLRDALVAEGIRLGIADKLRGADSETARTHISGLRHWVVHKLAAVLDDPSAEEGTDWFRDILWDRKGPTLTFLGDVLRLAEGYYAPAPTRAIMTSESEAVLISGKPSRVFLDAGLSLEFRGIARVITNTSRDELKDHDIPVQSREEYVGINGLELFTEEALVEFVAKQPRENWGQDTDWEAYTGRYGFQHEENPLEVQQDNGTKLSFWRVPVEYGTDTYQLKVMPEESDSAAMISVPSRYRKHVCLLLDSLGGRQQHVDLQTGTQENVIVNCDFAPPRPQMRWLYAVGAEWLETSSQMLQWRIRAESAESVKNIFAQLPVSITNNT</sequence>
<dbReference type="Proteomes" id="UP001430455">
    <property type="component" value="Unassembled WGS sequence"/>
</dbReference>
<accession>A0AAW4PHY4</accession>
<evidence type="ECO:0000313" key="1">
    <source>
        <dbReference type="EMBL" id="MBX0297533.1"/>
    </source>
</evidence>
<name>A0AAW4PHY4_9EURY</name>
<dbReference type="EMBL" id="RKLT01000021">
    <property type="protein sequence ID" value="MBX0297533.1"/>
    <property type="molecule type" value="Genomic_DNA"/>
</dbReference>
<protein>
    <submittedName>
        <fullName evidence="1">Uncharacterized protein</fullName>
    </submittedName>
</protein>
<gene>
    <name evidence="1" type="ORF">EGH23_21890</name>
</gene>
<organism evidence="1 2">
    <name type="scientific">Haloarcula nitratireducens</name>
    <dbReference type="NCBI Taxonomy" id="2487749"/>
    <lineage>
        <taxon>Archaea</taxon>
        <taxon>Methanobacteriati</taxon>
        <taxon>Methanobacteriota</taxon>
        <taxon>Stenosarchaea group</taxon>
        <taxon>Halobacteria</taxon>
        <taxon>Halobacteriales</taxon>
        <taxon>Haloarculaceae</taxon>
        <taxon>Haloarcula</taxon>
    </lineage>
</organism>
<dbReference type="RefSeq" id="WP_220582120.1">
    <property type="nucleotide sequence ID" value="NZ_RKLT01000021.1"/>
</dbReference>
<reference evidence="1 2" key="1">
    <citation type="submission" date="2021-06" db="EMBL/GenBank/DDBJ databases">
        <title>Halomicroarcula sp. a new haloarchaeum isolated from saline soil.</title>
        <authorList>
            <person name="Duran-Viseras A."/>
            <person name="Sanchez-Porro C."/>
            <person name="Ventosa A."/>
        </authorList>
    </citation>
    <scope>NUCLEOTIDE SEQUENCE [LARGE SCALE GENOMIC DNA]</scope>
    <source>
        <strain evidence="1 2">F27</strain>
    </source>
</reference>
<keyword evidence="2" id="KW-1185">Reference proteome</keyword>
<dbReference type="AlphaFoldDB" id="A0AAW4PHY4"/>
<proteinExistence type="predicted"/>
<comment type="caution">
    <text evidence="1">The sequence shown here is derived from an EMBL/GenBank/DDBJ whole genome shotgun (WGS) entry which is preliminary data.</text>
</comment>